<name>A0ABQ9YCI3_9EUKA</name>
<evidence type="ECO:0000313" key="3">
    <source>
        <dbReference type="Proteomes" id="UP001281761"/>
    </source>
</evidence>
<organism evidence="2 3">
    <name type="scientific">Blattamonas nauphoetae</name>
    <dbReference type="NCBI Taxonomy" id="2049346"/>
    <lineage>
        <taxon>Eukaryota</taxon>
        <taxon>Metamonada</taxon>
        <taxon>Preaxostyla</taxon>
        <taxon>Oxymonadida</taxon>
        <taxon>Blattamonas</taxon>
    </lineage>
</organism>
<reference evidence="2 3" key="1">
    <citation type="journal article" date="2022" name="bioRxiv">
        <title>Genomics of Preaxostyla Flagellates Illuminates Evolutionary Transitions and the Path Towards Mitochondrial Loss.</title>
        <authorList>
            <person name="Novak L.V.F."/>
            <person name="Treitli S.C."/>
            <person name="Pyrih J."/>
            <person name="Halakuc P."/>
            <person name="Pipaliya S.V."/>
            <person name="Vacek V."/>
            <person name="Brzon O."/>
            <person name="Soukal P."/>
            <person name="Eme L."/>
            <person name="Dacks J.B."/>
            <person name="Karnkowska A."/>
            <person name="Elias M."/>
            <person name="Hampl V."/>
        </authorList>
    </citation>
    <scope>NUCLEOTIDE SEQUENCE [LARGE SCALE GENOMIC DNA]</scope>
    <source>
        <strain evidence="2">NAU3</strain>
        <tissue evidence="2">Gut</tissue>
    </source>
</reference>
<sequence length="1599" mass="180878">MPPENIRKLESTDFSIFSQHLRDTHSIEAELSTIQHALAPFHLFFSPLLSLRTSIPISHILNDVFSLHLSRVTSQHPFAQLSTIRAPPQPATTTATDVPRLPTCFVTLSTSLPLHSITVNKWQIVDSRLNRFGFQSHSDDQSTFHNLLQGMVVRVFLSTNWIANGKSPMITCLKTLYSKKRNPHNFLETGSMDWAHLIRGTERPSEYGLEGRVPDQAEVSGFWLRMQKSIIEEGMNELLEDSYKGEDELEPESVELKESGRIIADLVGDGSSMLEHDPLNIPRGVSNGIGQSTRSTHYTNEASISTLVLDHQSDLNAFDEFHFEVVLTPLELSEKLRPNTPFILETPERIRVPNVLDSLCQNQTQNLPQTIASEGYRPNSGHYYTPITEAQMINFKFSFSLPIRQLVHIEIQDPAKTPRADWRDPEAESESADVLVILDFSISFRKDIQFTMEPPLSSINRQTSPELYKHLKSLNNQFRIALPHLQFNRFVLTMNRHGALRTFLRTIYSHARLYSCAFQTPVFDSFRPLNAVIQSTRELVHKELNSNGKNQTKKALEVEKSPPDIASPNKPALNSQRPKVPVEIVMLYYPDGTIESVDCDVDKASPFNVNPPRQVILPNGRFICPFCESFSSAMFEKVVPHILSQHQKDSAASSQSLSIPIRYPNQKKPRHSGKSLADSIFDNSPQSSNDEQIRLLSRYSVDSATLFHPSPYVRATRLMTSFLPPPQTELQYFPPSTQKLLRKLADSPQFRLREFPIQNSMGLSSEKHITFFAPGYLPPDLPNELHIPDHTASFTNPIYRGKIVSVNTIPIKTKEGKMENHKLEKPCMAILYSPPNFTGHFQHLHPSAAFTIPYCEPVDIRIHSFRVGGVTIHDTPKLYIKTYLRVDPKKGRFEYIKQTEISSDQYKSYTVIIPFHTITRLTFAPDTAGVDTQKEQGLVIMKITVGAEPTFTYTVGIGDQSETLPQPDFLSEADFTFTFEHIITFHKEDDLNKVFRILEHSSTFYSLILRSTYSQIYEPLSPLTDKLPPEFIPIEAVQKYCVIPISAWTVDYSATNLSSSITPLHNVAVPVRQQIVRNPDSSIRISNSITIYEGLYSLAFEHVPKQASLKYLFHPLFNKIPSNSAITYLLLDERKLLTTTLFPDVERDSKKCPRYNLQWTLPPIPYAALTNPDLKEKHPVYPIINYSVQRANSFLATLQSERGTRADSFDLFGNGFGKHNVEAAMMNLYPHHSILEKKKDLEVRKQAIFETIRAKYPDIDLDPNATLTAQNELIEKYIENSDFHIISSASASVEKRLYCKCRQQRPSANTGTRSHSVSMPCHNISYPSDGTHDQPTVFAEITCPCLLAGEPCSPLCDCCGCNNPLNTLSIDKISICAQNNLLSYLYGIQTGYWSEVVGVPCENHLSEQVQNNHPEFKKHFHPTIRGNLLQDDFVCLCGAKPYFSFCSNSIVFYPKMYHCADCRTCRTDDFCHCYRCGQCHSGDINVCPYCSNKEPLDAWAERIRLHGKRSSRNSLATVNQFGIMDLVSKNPRWKESVQKADRVVLCVDPAWGNRGAIKKNHDGTTSLVGQILWIGADQAIVPSLVGHSVHHPSETGTHS</sequence>
<accession>A0ABQ9YCI3</accession>
<dbReference type="Proteomes" id="UP001281761">
    <property type="component" value="Unassembled WGS sequence"/>
</dbReference>
<evidence type="ECO:0000256" key="1">
    <source>
        <dbReference type="SAM" id="MobiDB-lite"/>
    </source>
</evidence>
<gene>
    <name evidence="2" type="ORF">BLNAU_3568</name>
</gene>
<proteinExistence type="predicted"/>
<comment type="caution">
    <text evidence="2">The sequence shown here is derived from an EMBL/GenBank/DDBJ whole genome shotgun (WGS) entry which is preliminary data.</text>
</comment>
<protein>
    <submittedName>
        <fullName evidence="2">Uncharacterized protein</fullName>
    </submittedName>
</protein>
<feature type="region of interest" description="Disordered" evidence="1">
    <location>
        <begin position="653"/>
        <end position="688"/>
    </location>
</feature>
<feature type="region of interest" description="Disordered" evidence="1">
    <location>
        <begin position="545"/>
        <end position="575"/>
    </location>
</feature>
<evidence type="ECO:0000313" key="2">
    <source>
        <dbReference type="EMBL" id="KAK2961447.1"/>
    </source>
</evidence>
<dbReference type="EMBL" id="JARBJD010000016">
    <property type="protein sequence ID" value="KAK2961447.1"/>
    <property type="molecule type" value="Genomic_DNA"/>
</dbReference>
<keyword evidence="3" id="KW-1185">Reference proteome</keyword>